<dbReference type="AlphaFoldDB" id="A0A7C2P0Q4"/>
<name>A0A7C2P0Q4_9PLAN</name>
<dbReference type="PANTHER" id="PTHR43737">
    <property type="entry name" value="BLL7424 PROTEIN"/>
    <property type="match status" value="1"/>
</dbReference>
<protein>
    <submittedName>
        <fullName evidence="1">DUF1501 domain-containing protein</fullName>
    </submittedName>
</protein>
<dbReference type="PROSITE" id="PS51318">
    <property type="entry name" value="TAT"/>
    <property type="match status" value="1"/>
</dbReference>
<dbReference type="EMBL" id="DSOK01000289">
    <property type="protein sequence ID" value="HEN15814.1"/>
    <property type="molecule type" value="Genomic_DNA"/>
</dbReference>
<proteinExistence type="predicted"/>
<reference evidence="1" key="1">
    <citation type="journal article" date="2020" name="mSystems">
        <title>Genome- and Community-Level Interaction Insights into Carbon Utilization and Element Cycling Functions of Hydrothermarchaeota in Hydrothermal Sediment.</title>
        <authorList>
            <person name="Zhou Z."/>
            <person name="Liu Y."/>
            <person name="Xu W."/>
            <person name="Pan J."/>
            <person name="Luo Z.H."/>
            <person name="Li M."/>
        </authorList>
    </citation>
    <scope>NUCLEOTIDE SEQUENCE [LARGE SCALE GENOMIC DNA]</scope>
    <source>
        <strain evidence="1">SpSt-339</strain>
    </source>
</reference>
<sequence>MLRMLDRGVRLCDGVTRRDWLQIGGLGLGGLTLPRLLQSRAQAAPTARRGTAKSVIVLFNSGGIPHHESLDPKPEAPVASRGDFGAITTRTPGLFLGELIPRTAQLTDRMAVIRTMVTGDNAHSSSGYQMLTGFPHIPLNRENAPPGKPNDYPSLNALVQALRPPQHGLPASIVLPRLMANNGGQDPWPGTDAGLLGRRYDPWFLVRDPDDPKFQAPGSTLPADVSTVRLDRRLSLLAQVGERLDDLERNAMLRSYDHYQQQAINLIAGGRARAAFDLGQEPDAVRDRYGRTKQGQSVLLARRLVEAGVSLVQVNWSSIDKDKPNSGGWDTHVQHSESIKGWLLPVMDHVYSALIEDLAERGLLDETLVCWVAEFGHTPKFNARAGRDHWGRVFSIALAGGGIRGGVVHGTSDRLAAEPLSDVVQPADYLATVFHCLGFAPDTIVHDLEGRPHPISRGRVVESILA</sequence>
<gene>
    <name evidence="1" type="ORF">ENQ76_10150</name>
</gene>
<organism evidence="1">
    <name type="scientific">Schlesneria paludicola</name>
    <dbReference type="NCBI Taxonomy" id="360056"/>
    <lineage>
        <taxon>Bacteria</taxon>
        <taxon>Pseudomonadati</taxon>
        <taxon>Planctomycetota</taxon>
        <taxon>Planctomycetia</taxon>
        <taxon>Planctomycetales</taxon>
        <taxon>Planctomycetaceae</taxon>
        <taxon>Schlesneria</taxon>
    </lineage>
</organism>
<dbReference type="InterPro" id="IPR010869">
    <property type="entry name" value="DUF1501"/>
</dbReference>
<dbReference type="SUPFAM" id="SSF53649">
    <property type="entry name" value="Alkaline phosphatase-like"/>
    <property type="match status" value="1"/>
</dbReference>
<evidence type="ECO:0000313" key="1">
    <source>
        <dbReference type="EMBL" id="HEN15814.1"/>
    </source>
</evidence>
<dbReference type="InterPro" id="IPR017850">
    <property type="entry name" value="Alkaline_phosphatase_core_sf"/>
</dbReference>
<dbReference type="PANTHER" id="PTHR43737:SF1">
    <property type="entry name" value="DUF1501 DOMAIN-CONTAINING PROTEIN"/>
    <property type="match status" value="1"/>
</dbReference>
<dbReference type="InterPro" id="IPR006311">
    <property type="entry name" value="TAT_signal"/>
</dbReference>
<comment type="caution">
    <text evidence="1">The sequence shown here is derived from an EMBL/GenBank/DDBJ whole genome shotgun (WGS) entry which is preliminary data.</text>
</comment>
<dbReference type="Pfam" id="PF07394">
    <property type="entry name" value="DUF1501"/>
    <property type="match status" value="1"/>
</dbReference>
<accession>A0A7C2P0Q4</accession>